<dbReference type="GO" id="GO:0006352">
    <property type="term" value="P:DNA-templated transcription initiation"/>
    <property type="evidence" value="ECO:0007669"/>
    <property type="project" value="InterPro"/>
</dbReference>
<reference evidence="8 9" key="1">
    <citation type="submission" date="2020-08" db="EMBL/GenBank/DDBJ databases">
        <title>Genomic Encyclopedia of Type Strains, Phase IV (KMG-IV): sequencing the most valuable type-strain genomes for metagenomic binning, comparative biology and taxonomic classification.</title>
        <authorList>
            <person name="Goeker M."/>
        </authorList>
    </citation>
    <scope>NUCLEOTIDE SEQUENCE [LARGE SCALE GENOMIC DNA]</scope>
    <source>
        <strain evidence="8 9">DSM 28570</strain>
    </source>
</reference>
<dbReference type="PANTHER" id="PTHR43133">
    <property type="entry name" value="RNA POLYMERASE ECF-TYPE SIGMA FACTO"/>
    <property type="match status" value="1"/>
</dbReference>
<dbReference type="InterPro" id="IPR039425">
    <property type="entry name" value="RNA_pol_sigma-70-like"/>
</dbReference>
<dbReference type="Pfam" id="PF08281">
    <property type="entry name" value="Sigma70_r4_2"/>
    <property type="match status" value="1"/>
</dbReference>
<keyword evidence="9" id="KW-1185">Reference proteome</keyword>
<dbReference type="Gene3D" id="1.10.1740.10">
    <property type="match status" value="1"/>
</dbReference>
<organism evidence="8 9">
    <name type="scientific">Desulfoprunum benzoelyticum</name>
    <dbReference type="NCBI Taxonomy" id="1506996"/>
    <lineage>
        <taxon>Bacteria</taxon>
        <taxon>Pseudomonadati</taxon>
        <taxon>Thermodesulfobacteriota</taxon>
        <taxon>Desulfobulbia</taxon>
        <taxon>Desulfobulbales</taxon>
        <taxon>Desulfobulbaceae</taxon>
        <taxon>Desulfoprunum</taxon>
    </lineage>
</organism>
<name>A0A840URK4_9BACT</name>
<dbReference type="Pfam" id="PF04542">
    <property type="entry name" value="Sigma70_r2"/>
    <property type="match status" value="1"/>
</dbReference>
<keyword evidence="5" id="KW-0804">Transcription</keyword>
<dbReference type="AlphaFoldDB" id="A0A840URK4"/>
<dbReference type="SUPFAM" id="SSF88946">
    <property type="entry name" value="Sigma2 domain of RNA polymerase sigma factors"/>
    <property type="match status" value="1"/>
</dbReference>
<feature type="domain" description="RNA polymerase sigma-70 region 2" evidence="6">
    <location>
        <begin position="7"/>
        <end position="70"/>
    </location>
</feature>
<proteinExistence type="inferred from homology"/>
<keyword evidence="3" id="KW-0731">Sigma factor</keyword>
<evidence type="ECO:0000256" key="5">
    <source>
        <dbReference type="ARBA" id="ARBA00023163"/>
    </source>
</evidence>
<evidence type="ECO:0000259" key="6">
    <source>
        <dbReference type="Pfam" id="PF04542"/>
    </source>
</evidence>
<evidence type="ECO:0000256" key="2">
    <source>
        <dbReference type="ARBA" id="ARBA00023015"/>
    </source>
</evidence>
<dbReference type="Proteomes" id="UP000539642">
    <property type="component" value="Unassembled WGS sequence"/>
</dbReference>
<evidence type="ECO:0000313" key="9">
    <source>
        <dbReference type="Proteomes" id="UP000539642"/>
    </source>
</evidence>
<dbReference type="Gene3D" id="1.10.10.10">
    <property type="entry name" value="Winged helix-like DNA-binding domain superfamily/Winged helix DNA-binding domain"/>
    <property type="match status" value="1"/>
</dbReference>
<dbReference type="PANTHER" id="PTHR43133:SF8">
    <property type="entry name" value="RNA POLYMERASE SIGMA FACTOR HI_1459-RELATED"/>
    <property type="match status" value="1"/>
</dbReference>
<dbReference type="InterPro" id="IPR014284">
    <property type="entry name" value="RNA_pol_sigma-70_dom"/>
</dbReference>
<dbReference type="InterPro" id="IPR013249">
    <property type="entry name" value="RNA_pol_sigma70_r4_t2"/>
</dbReference>
<gene>
    <name evidence="8" type="ORF">HNQ81_001006</name>
</gene>
<dbReference type="NCBIfam" id="TIGR02937">
    <property type="entry name" value="sigma70-ECF"/>
    <property type="match status" value="1"/>
</dbReference>
<dbReference type="GO" id="GO:0016987">
    <property type="term" value="F:sigma factor activity"/>
    <property type="evidence" value="ECO:0007669"/>
    <property type="project" value="UniProtKB-KW"/>
</dbReference>
<comment type="caution">
    <text evidence="8">The sequence shown here is derived from an EMBL/GenBank/DDBJ whole genome shotgun (WGS) entry which is preliminary data.</text>
</comment>
<dbReference type="GO" id="GO:0003677">
    <property type="term" value="F:DNA binding"/>
    <property type="evidence" value="ECO:0007669"/>
    <property type="project" value="UniProtKB-KW"/>
</dbReference>
<dbReference type="SUPFAM" id="SSF88659">
    <property type="entry name" value="Sigma3 and sigma4 domains of RNA polymerase sigma factors"/>
    <property type="match status" value="1"/>
</dbReference>
<dbReference type="InterPro" id="IPR013325">
    <property type="entry name" value="RNA_pol_sigma_r2"/>
</dbReference>
<sequence length="157" mass="18050">MEACDRFYRDNRERILAFLLHLTGDYDLARDLVQESFARYLSRYGRDSGNLALLYTIARNAALDTFRKRRESQAGEREAVGRDRDPEGRLIERQEFDTVLAAVRQLDDIDRQLISLLATGTFSYKEIGGMLDISEANVKVKVHRARLRLKAILAQGE</sequence>
<dbReference type="InterPro" id="IPR013324">
    <property type="entry name" value="RNA_pol_sigma_r3/r4-like"/>
</dbReference>
<dbReference type="InterPro" id="IPR036388">
    <property type="entry name" value="WH-like_DNA-bd_sf"/>
</dbReference>
<keyword evidence="2" id="KW-0805">Transcription regulation</keyword>
<evidence type="ECO:0000313" key="8">
    <source>
        <dbReference type="EMBL" id="MBB5347293.1"/>
    </source>
</evidence>
<evidence type="ECO:0000259" key="7">
    <source>
        <dbReference type="Pfam" id="PF08281"/>
    </source>
</evidence>
<dbReference type="RefSeq" id="WP_183348926.1">
    <property type="nucleotide sequence ID" value="NZ_JACHEO010000003.1"/>
</dbReference>
<feature type="domain" description="RNA polymerase sigma factor 70 region 4 type 2" evidence="7">
    <location>
        <begin position="99"/>
        <end position="149"/>
    </location>
</feature>
<comment type="similarity">
    <text evidence="1">Belongs to the sigma-70 factor family. ECF subfamily.</text>
</comment>
<dbReference type="InterPro" id="IPR007627">
    <property type="entry name" value="RNA_pol_sigma70_r2"/>
</dbReference>
<accession>A0A840URK4</accession>
<dbReference type="EMBL" id="JACHEO010000003">
    <property type="protein sequence ID" value="MBB5347293.1"/>
    <property type="molecule type" value="Genomic_DNA"/>
</dbReference>
<evidence type="ECO:0000256" key="3">
    <source>
        <dbReference type="ARBA" id="ARBA00023082"/>
    </source>
</evidence>
<evidence type="ECO:0000256" key="4">
    <source>
        <dbReference type="ARBA" id="ARBA00023125"/>
    </source>
</evidence>
<evidence type="ECO:0000256" key="1">
    <source>
        <dbReference type="ARBA" id="ARBA00010641"/>
    </source>
</evidence>
<keyword evidence="4" id="KW-0238">DNA-binding</keyword>
<protein>
    <submittedName>
        <fullName evidence="8">RNA polymerase sigma-70 factor (ECF subfamily)</fullName>
    </submittedName>
</protein>